<dbReference type="EMBL" id="JAOB01000008">
    <property type="protein sequence ID" value="EUA76213.1"/>
    <property type="molecule type" value="Genomic_DNA"/>
</dbReference>
<dbReference type="Pfam" id="PF00668">
    <property type="entry name" value="Condensation"/>
    <property type="match status" value="1"/>
</dbReference>
<dbReference type="Gene3D" id="3.30.559.30">
    <property type="entry name" value="Nonribosomal peptide synthetase, condensation domain"/>
    <property type="match status" value="1"/>
</dbReference>
<dbReference type="AlphaFoldDB" id="X8E8C2"/>
<name>X8E8C2_MYCXE</name>
<feature type="region of interest" description="Disordered" evidence="1">
    <location>
        <begin position="160"/>
        <end position="185"/>
    </location>
</feature>
<evidence type="ECO:0000259" key="2">
    <source>
        <dbReference type="Pfam" id="PF00668"/>
    </source>
</evidence>
<feature type="domain" description="Condensation" evidence="2">
    <location>
        <begin position="52"/>
        <end position="152"/>
    </location>
</feature>
<dbReference type="GO" id="GO:0003824">
    <property type="term" value="F:catalytic activity"/>
    <property type="evidence" value="ECO:0007669"/>
    <property type="project" value="InterPro"/>
</dbReference>
<dbReference type="PATRIC" id="fig|1299334.3.peg.547"/>
<sequence>MLTVPERGSADARDCLHVTDALSDEALIEARSRLDPAAGRMVSALWVSSTRQLVLTIHHLAVDGVSWRILLEDLNIAWAQHRGGQPVALRRPDVVYPMGFAAEPVRAPADVVATAEVWRQVAATPAALPAVRPETDTFAAAGYLSASLDAHDTRMLLGEVPAPSTPGSRHPADRLRPGSGSARAARGAPIGIDVEGHGRDEDIAPTSTCRARWVVHHQVPGVVDGRPLPWAQVVTGGPALGAVIKRAKEQLRALPDPLTYGVLRYLNDDVDIAESDPPIGFNYLGGWVPRGVCIR</sequence>
<evidence type="ECO:0000256" key="1">
    <source>
        <dbReference type="SAM" id="MobiDB-lite"/>
    </source>
</evidence>
<accession>X8E8C2</accession>
<proteinExistence type="predicted"/>
<dbReference type="GO" id="GO:0008610">
    <property type="term" value="P:lipid biosynthetic process"/>
    <property type="evidence" value="ECO:0007669"/>
    <property type="project" value="UniProtKB-ARBA"/>
</dbReference>
<organism evidence="3">
    <name type="scientific">Mycobacterium xenopi 4042</name>
    <dbReference type="NCBI Taxonomy" id="1299334"/>
    <lineage>
        <taxon>Bacteria</taxon>
        <taxon>Bacillati</taxon>
        <taxon>Actinomycetota</taxon>
        <taxon>Actinomycetes</taxon>
        <taxon>Mycobacteriales</taxon>
        <taxon>Mycobacteriaceae</taxon>
        <taxon>Mycobacterium</taxon>
    </lineage>
</organism>
<protein>
    <submittedName>
        <fullName evidence="3">Condensation domain protein</fullName>
    </submittedName>
</protein>
<dbReference type="InterPro" id="IPR023213">
    <property type="entry name" value="CAT-like_dom_sf"/>
</dbReference>
<dbReference type="SUPFAM" id="SSF52777">
    <property type="entry name" value="CoA-dependent acyltransferases"/>
    <property type="match status" value="1"/>
</dbReference>
<evidence type="ECO:0000313" key="3">
    <source>
        <dbReference type="EMBL" id="EUA76213.1"/>
    </source>
</evidence>
<reference evidence="3" key="1">
    <citation type="submission" date="2014-01" db="EMBL/GenBank/DDBJ databases">
        <authorList>
            <person name="Brown-Elliot B."/>
            <person name="Wallace R."/>
            <person name="Lenaerts A."/>
            <person name="Ordway D."/>
            <person name="DeGroote M.A."/>
            <person name="Parker T."/>
            <person name="Sizemore C."/>
            <person name="Tallon L.J."/>
            <person name="Sadzewicz L.K."/>
            <person name="Sengamalay N."/>
            <person name="Fraser C.M."/>
            <person name="Hine E."/>
            <person name="Shefchek K.A."/>
            <person name="Das S.P."/>
            <person name="Tettelin H."/>
        </authorList>
    </citation>
    <scope>NUCLEOTIDE SEQUENCE [LARGE SCALE GENOMIC DNA]</scope>
    <source>
        <strain evidence="3">4042</strain>
    </source>
</reference>
<gene>
    <name evidence="3" type="ORF">I553_9172</name>
</gene>
<comment type="caution">
    <text evidence="3">The sequence shown here is derived from an EMBL/GenBank/DDBJ whole genome shotgun (WGS) entry which is preliminary data.</text>
</comment>
<dbReference type="InterPro" id="IPR001242">
    <property type="entry name" value="Condensation_dom"/>
</dbReference>
<dbReference type="Gene3D" id="3.30.559.10">
    <property type="entry name" value="Chloramphenicol acetyltransferase-like domain"/>
    <property type="match status" value="1"/>
</dbReference>